<feature type="signal peptide" evidence="11">
    <location>
        <begin position="1"/>
        <end position="28"/>
    </location>
</feature>
<name>A0A2P7QFA4_9SPHN</name>
<dbReference type="PROSITE" id="PS51257">
    <property type="entry name" value="PROKAR_LIPOPROTEIN"/>
    <property type="match status" value="1"/>
</dbReference>
<feature type="chain" id="PRO_5015154754" description="Proline iminopeptidase" evidence="11">
    <location>
        <begin position="29"/>
        <end position="387"/>
    </location>
</feature>
<dbReference type="OrthoDB" id="9796770at2"/>
<dbReference type="EMBL" id="PXYI01000012">
    <property type="protein sequence ID" value="PSJ36650.1"/>
    <property type="molecule type" value="Genomic_DNA"/>
</dbReference>
<dbReference type="PANTHER" id="PTHR43722:SF1">
    <property type="entry name" value="PROLINE IMINOPEPTIDASE"/>
    <property type="match status" value="1"/>
</dbReference>
<evidence type="ECO:0000256" key="8">
    <source>
        <dbReference type="ARBA" id="ARBA00022670"/>
    </source>
</evidence>
<reference evidence="13 14" key="1">
    <citation type="submission" date="2018-03" db="EMBL/GenBank/DDBJ databases">
        <title>The draft genome of Sphingosinicella sp. GL-C-18.</title>
        <authorList>
            <person name="Liu L."/>
            <person name="Li L."/>
            <person name="Liang L."/>
            <person name="Zhang X."/>
            <person name="Wang T."/>
        </authorList>
    </citation>
    <scope>NUCLEOTIDE SEQUENCE [LARGE SCALE GENOMIC DNA]</scope>
    <source>
        <strain evidence="13 14">GL-C-18</strain>
    </source>
</reference>
<evidence type="ECO:0000256" key="2">
    <source>
        <dbReference type="ARBA" id="ARBA00004496"/>
    </source>
</evidence>
<evidence type="ECO:0000256" key="4">
    <source>
        <dbReference type="ARBA" id="ARBA00012568"/>
    </source>
</evidence>
<dbReference type="PRINTS" id="PR00793">
    <property type="entry name" value="PROAMNOPTASE"/>
</dbReference>
<keyword evidence="6" id="KW-0031">Aminopeptidase</keyword>
<dbReference type="Pfam" id="PF12697">
    <property type="entry name" value="Abhydrolase_6"/>
    <property type="match status" value="1"/>
</dbReference>
<evidence type="ECO:0000256" key="5">
    <source>
        <dbReference type="ARBA" id="ARBA00021843"/>
    </source>
</evidence>
<evidence type="ECO:0000313" key="14">
    <source>
        <dbReference type="Proteomes" id="UP000241167"/>
    </source>
</evidence>
<evidence type="ECO:0000256" key="1">
    <source>
        <dbReference type="ARBA" id="ARBA00001585"/>
    </source>
</evidence>
<evidence type="ECO:0000256" key="10">
    <source>
        <dbReference type="ARBA" id="ARBA00029605"/>
    </source>
</evidence>
<comment type="caution">
    <text evidence="13">The sequence shown here is derived from an EMBL/GenBank/DDBJ whole genome shotgun (WGS) entry which is preliminary data.</text>
</comment>
<dbReference type="InterPro" id="IPR029058">
    <property type="entry name" value="AB_hydrolase_fold"/>
</dbReference>
<evidence type="ECO:0000256" key="6">
    <source>
        <dbReference type="ARBA" id="ARBA00022438"/>
    </source>
</evidence>
<organism evidence="13 14">
    <name type="scientific">Allosphingosinicella deserti</name>
    <dbReference type="NCBI Taxonomy" id="2116704"/>
    <lineage>
        <taxon>Bacteria</taxon>
        <taxon>Pseudomonadati</taxon>
        <taxon>Pseudomonadota</taxon>
        <taxon>Alphaproteobacteria</taxon>
        <taxon>Sphingomonadales</taxon>
        <taxon>Sphingomonadaceae</taxon>
        <taxon>Allosphingosinicella</taxon>
    </lineage>
</organism>
<accession>A0A2P7QFA4</accession>
<dbReference type="Proteomes" id="UP000241167">
    <property type="component" value="Unassembled WGS sequence"/>
</dbReference>
<evidence type="ECO:0000256" key="11">
    <source>
        <dbReference type="SAM" id="SignalP"/>
    </source>
</evidence>
<keyword evidence="7" id="KW-0963">Cytoplasm</keyword>
<keyword evidence="8" id="KW-0645">Protease</keyword>
<keyword evidence="14" id="KW-1185">Reference proteome</keyword>
<evidence type="ECO:0000256" key="3">
    <source>
        <dbReference type="ARBA" id="ARBA00010088"/>
    </source>
</evidence>
<evidence type="ECO:0000259" key="12">
    <source>
        <dbReference type="Pfam" id="PF12697"/>
    </source>
</evidence>
<proteinExistence type="inferred from homology"/>
<evidence type="ECO:0000313" key="13">
    <source>
        <dbReference type="EMBL" id="PSJ36650.1"/>
    </source>
</evidence>
<dbReference type="SUPFAM" id="SSF53474">
    <property type="entry name" value="alpha/beta-Hydrolases"/>
    <property type="match status" value="1"/>
</dbReference>
<comment type="catalytic activity">
    <reaction evidence="1">
        <text>Release of N-terminal proline from a peptide.</text>
        <dbReference type="EC" id="3.4.11.5"/>
    </reaction>
</comment>
<dbReference type="PANTHER" id="PTHR43722">
    <property type="entry name" value="PROLINE IMINOPEPTIDASE"/>
    <property type="match status" value="1"/>
</dbReference>
<keyword evidence="9 13" id="KW-0378">Hydrolase</keyword>
<dbReference type="Gene3D" id="3.40.50.1820">
    <property type="entry name" value="alpha/beta hydrolase"/>
    <property type="match status" value="1"/>
</dbReference>
<dbReference type="EC" id="3.4.11.5" evidence="4"/>
<dbReference type="GO" id="GO:0005737">
    <property type="term" value="C:cytoplasm"/>
    <property type="evidence" value="ECO:0007669"/>
    <property type="project" value="UniProtKB-SubCell"/>
</dbReference>
<dbReference type="RefSeq" id="WP_106515782.1">
    <property type="nucleotide sequence ID" value="NZ_PXYI01000012.1"/>
</dbReference>
<protein>
    <recommendedName>
        <fullName evidence="5">Proline iminopeptidase</fullName>
        <ecNumber evidence="4">3.4.11.5</ecNumber>
    </recommendedName>
    <alternativeName>
        <fullName evidence="10">Prolyl aminopeptidase</fullName>
    </alternativeName>
</protein>
<sequence>MLARLSTKFLVPALLGLGAVLACLPAAAQLPAPSQAPAATEANYAAVRPMIADMQKIVTPNGIAVSERVALGGLPQWISIRGADRRNPVLIYVHGGPGATEMGRSWPYQRGWEEYFTVVQWDQPGSGKTLRTSGEAANRSHLSRTRMAEDLVALIEHLRARLGAEKVVLLGHSWGNVIGLDAAMARPDLIAAYIGVGPLFALRANEEAQYRALLAIAATRKDDAALAELKAIAPYPGLGEIPFDKVNVVRKWVMAYGGLAAYRDNADFYFRAARLSPYYDLADRQAIDAGGQLSVPALLPDMAAVDHRRIAATRFPIFMFLGRHDITTPSSVIEPWLRRLEAPHKEIVWFDHSAHLPPHEEPGKFLIGLVEKVRPWATNKAITAAHP</sequence>
<dbReference type="InterPro" id="IPR005944">
    <property type="entry name" value="Pro_iminopeptidase"/>
</dbReference>
<dbReference type="GO" id="GO:0006508">
    <property type="term" value="P:proteolysis"/>
    <property type="evidence" value="ECO:0007669"/>
    <property type="project" value="UniProtKB-KW"/>
</dbReference>
<dbReference type="AlphaFoldDB" id="A0A2P7QFA4"/>
<dbReference type="InterPro" id="IPR000073">
    <property type="entry name" value="AB_hydrolase_1"/>
</dbReference>
<dbReference type="InterPro" id="IPR002410">
    <property type="entry name" value="Peptidase_S33"/>
</dbReference>
<evidence type="ECO:0000256" key="9">
    <source>
        <dbReference type="ARBA" id="ARBA00022801"/>
    </source>
</evidence>
<comment type="subcellular location">
    <subcellularLocation>
        <location evidence="2">Cytoplasm</location>
    </subcellularLocation>
</comment>
<feature type="domain" description="AB hydrolase-1" evidence="12">
    <location>
        <begin position="90"/>
        <end position="365"/>
    </location>
</feature>
<evidence type="ECO:0000256" key="7">
    <source>
        <dbReference type="ARBA" id="ARBA00022490"/>
    </source>
</evidence>
<comment type="similarity">
    <text evidence="3">Belongs to the peptidase S33 family.</text>
</comment>
<dbReference type="GO" id="GO:0004177">
    <property type="term" value="F:aminopeptidase activity"/>
    <property type="evidence" value="ECO:0007669"/>
    <property type="project" value="UniProtKB-KW"/>
</dbReference>
<gene>
    <name evidence="13" type="ORF">C7I55_24980</name>
</gene>
<keyword evidence="11" id="KW-0732">Signal</keyword>